<dbReference type="EMBL" id="LAVV01003842">
    <property type="protein sequence ID" value="KNZ61881.1"/>
    <property type="molecule type" value="Genomic_DNA"/>
</dbReference>
<reference evidence="2 3" key="1">
    <citation type="submission" date="2015-08" db="EMBL/GenBank/DDBJ databases">
        <title>Next Generation Sequencing and Analysis of the Genome of Puccinia sorghi L Schw, the Causal Agent of Maize Common Rust.</title>
        <authorList>
            <person name="Rochi L."/>
            <person name="Burguener G."/>
            <person name="Darino M."/>
            <person name="Turjanski A."/>
            <person name="Kreff E."/>
            <person name="Dieguez M.J."/>
            <person name="Sacco F."/>
        </authorList>
    </citation>
    <scope>NUCLEOTIDE SEQUENCE [LARGE SCALE GENOMIC DNA]</scope>
    <source>
        <strain evidence="2 3">RO10H11247</strain>
    </source>
</reference>
<keyword evidence="1" id="KW-0472">Membrane</keyword>
<sequence>MKVGANLTTRTKFLDGTSSSLGLKTRLLSILFIASPLGLVRLLVTFLFKKLSHEPFQKNQNLMKKYNLPSFSDLSY</sequence>
<name>A0A0L6VM99_9BASI</name>
<dbReference type="AlphaFoldDB" id="A0A0L6VM99"/>
<proteinExistence type="predicted"/>
<evidence type="ECO:0000313" key="2">
    <source>
        <dbReference type="EMBL" id="KNZ61881.1"/>
    </source>
</evidence>
<accession>A0A0L6VM99</accession>
<feature type="non-terminal residue" evidence="2">
    <location>
        <position position="76"/>
    </location>
</feature>
<evidence type="ECO:0000313" key="3">
    <source>
        <dbReference type="Proteomes" id="UP000037035"/>
    </source>
</evidence>
<comment type="caution">
    <text evidence="2">The sequence shown here is derived from an EMBL/GenBank/DDBJ whole genome shotgun (WGS) entry which is preliminary data.</text>
</comment>
<dbReference type="Proteomes" id="UP000037035">
    <property type="component" value="Unassembled WGS sequence"/>
</dbReference>
<dbReference type="VEuPathDB" id="FungiDB:VP01_13459g1"/>
<organism evidence="2 3">
    <name type="scientific">Puccinia sorghi</name>
    <dbReference type="NCBI Taxonomy" id="27349"/>
    <lineage>
        <taxon>Eukaryota</taxon>
        <taxon>Fungi</taxon>
        <taxon>Dikarya</taxon>
        <taxon>Basidiomycota</taxon>
        <taxon>Pucciniomycotina</taxon>
        <taxon>Pucciniomycetes</taxon>
        <taxon>Pucciniales</taxon>
        <taxon>Pucciniaceae</taxon>
        <taxon>Puccinia</taxon>
    </lineage>
</organism>
<keyword evidence="1" id="KW-1133">Transmembrane helix</keyword>
<evidence type="ECO:0000256" key="1">
    <source>
        <dbReference type="SAM" id="Phobius"/>
    </source>
</evidence>
<gene>
    <name evidence="2" type="ORF">VP01_13459g1</name>
</gene>
<feature type="transmembrane region" description="Helical" evidence="1">
    <location>
        <begin position="27"/>
        <end position="48"/>
    </location>
</feature>
<keyword evidence="1" id="KW-0812">Transmembrane</keyword>
<protein>
    <submittedName>
        <fullName evidence="2">Uncharacterized protein</fullName>
    </submittedName>
</protein>
<keyword evidence="3" id="KW-1185">Reference proteome</keyword>